<reference evidence="1 2" key="1">
    <citation type="submission" date="2020-07" db="EMBL/GenBank/DDBJ databases">
        <title>Streptomyces phage Genome sequencing and assembly.</title>
        <authorList>
            <person name="Sharma V."/>
            <person name="Hardy A."/>
            <person name="Frunzke J."/>
        </authorList>
    </citation>
    <scope>NUCLEOTIDE SEQUENCE [LARGE SCALE GENOMIC DNA]</scope>
</reference>
<proteinExistence type="predicted"/>
<dbReference type="EMBL" id="MT711976">
    <property type="protein sequence ID" value="QMP84270.1"/>
    <property type="molecule type" value="Genomic_DNA"/>
</dbReference>
<keyword evidence="2" id="KW-1185">Reference proteome</keyword>
<organism evidence="1 2">
    <name type="scientific">Streptomyces phage Coruscant</name>
    <dbReference type="NCBI Taxonomy" id="2739834"/>
    <lineage>
        <taxon>Viruses</taxon>
        <taxon>Duplodnaviria</taxon>
        <taxon>Heunggongvirae</taxon>
        <taxon>Uroviricota</taxon>
        <taxon>Caudoviricetes</taxon>
        <taxon>Stanwilliamsviridae</taxon>
        <taxon>Boydwoodruffvirinae</taxon>
        <taxon>Coruscantvirus</taxon>
        <taxon>Coruscantvirus coruscant</taxon>
    </lineage>
</organism>
<evidence type="ECO:0000313" key="2">
    <source>
        <dbReference type="Proteomes" id="UP000515922"/>
    </source>
</evidence>
<protein>
    <submittedName>
        <fullName evidence="1">Uncharacterized protein</fullName>
    </submittedName>
</protein>
<evidence type="ECO:0000313" key="1">
    <source>
        <dbReference type="EMBL" id="QMP84270.1"/>
    </source>
</evidence>
<gene>
    <name evidence="1" type="ORF">HUN41_00164</name>
</gene>
<accession>A0A7G4AW80</accession>
<dbReference type="Proteomes" id="UP000515922">
    <property type="component" value="Segment"/>
</dbReference>
<sequence>MKTNGKPNPVVVGWIWQSGHGSQYEYEIIKNNSEEVELKSLLDGNVIKRYIGQIRDYGITYKP</sequence>
<name>A0A7G4AW80_9CAUD</name>